<evidence type="ECO:0000259" key="7">
    <source>
        <dbReference type="Pfam" id="PF00892"/>
    </source>
</evidence>
<proteinExistence type="predicted"/>
<protein>
    <submittedName>
        <fullName evidence="8">DMT family transporter</fullName>
    </submittedName>
</protein>
<evidence type="ECO:0000256" key="3">
    <source>
        <dbReference type="ARBA" id="ARBA00022989"/>
    </source>
</evidence>
<accession>A0ABY6IT39</accession>
<feature type="domain" description="EamA" evidence="7">
    <location>
        <begin position="145"/>
        <end position="274"/>
    </location>
</feature>
<dbReference type="InterPro" id="IPR000620">
    <property type="entry name" value="EamA_dom"/>
</dbReference>
<feature type="transmembrane region" description="Helical" evidence="5">
    <location>
        <begin position="174"/>
        <end position="195"/>
    </location>
</feature>
<dbReference type="EMBL" id="CP107716">
    <property type="protein sequence ID" value="UYQ73803.1"/>
    <property type="molecule type" value="Genomic_DNA"/>
</dbReference>
<feature type="transmembrane region" description="Helical" evidence="5">
    <location>
        <begin position="201"/>
        <end position="222"/>
    </location>
</feature>
<evidence type="ECO:0000256" key="4">
    <source>
        <dbReference type="ARBA" id="ARBA00023136"/>
    </source>
</evidence>
<feature type="transmembrane region" description="Helical" evidence="5">
    <location>
        <begin position="117"/>
        <end position="138"/>
    </location>
</feature>
<reference evidence="8" key="1">
    <citation type="submission" date="2022-10" db="EMBL/GenBank/DDBJ databases">
        <title>YIM 151497 complete genome.</title>
        <authorList>
            <person name="Chen X."/>
        </authorList>
    </citation>
    <scope>NUCLEOTIDE SEQUENCE</scope>
    <source>
        <strain evidence="8">YIM 151497</strain>
    </source>
</reference>
<keyword evidence="6" id="KW-0732">Signal</keyword>
<dbReference type="InterPro" id="IPR050638">
    <property type="entry name" value="AA-Vitamin_Transporters"/>
</dbReference>
<evidence type="ECO:0000256" key="1">
    <source>
        <dbReference type="ARBA" id="ARBA00004141"/>
    </source>
</evidence>
<gene>
    <name evidence="8" type="ORF">OF122_08610</name>
</gene>
<keyword evidence="2 5" id="KW-0812">Transmembrane</keyword>
<dbReference type="SUPFAM" id="SSF103481">
    <property type="entry name" value="Multidrug resistance efflux transporter EmrE"/>
    <property type="match status" value="2"/>
</dbReference>
<evidence type="ECO:0000256" key="5">
    <source>
        <dbReference type="SAM" id="Phobius"/>
    </source>
</evidence>
<comment type="subcellular location">
    <subcellularLocation>
        <location evidence="1">Membrane</location>
        <topology evidence="1">Multi-pass membrane protein</topology>
    </subcellularLocation>
</comment>
<dbReference type="RefSeq" id="WP_264227362.1">
    <property type="nucleotide sequence ID" value="NZ_CP107716.1"/>
</dbReference>
<feature type="transmembrane region" description="Helical" evidence="5">
    <location>
        <begin position="36"/>
        <end position="54"/>
    </location>
</feature>
<dbReference type="Proteomes" id="UP001163882">
    <property type="component" value="Chromosome"/>
</dbReference>
<dbReference type="PANTHER" id="PTHR32322">
    <property type="entry name" value="INNER MEMBRANE TRANSPORTER"/>
    <property type="match status" value="1"/>
</dbReference>
<keyword evidence="3 5" id="KW-1133">Transmembrane helix</keyword>
<feature type="transmembrane region" description="Helical" evidence="5">
    <location>
        <begin position="234"/>
        <end position="251"/>
    </location>
</feature>
<evidence type="ECO:0000256" key="6">
    <source>
        <dbReference type="SAM" id="SignalP"/>
    </source>
</evidence>
<organism evidence="8 9">
    <name type="scientific">Pelagibacterium flavum</name>
    <dbReference type="NCBI Taxonomy" id="2984530"/>
    <lineage>
        <taxon>Bacteria</taxon>
        <taxon>Pseudomonadati</taxon>
        <taxon>Pseudomonadota</taxon>
        <taxon>Alphaproteobacteria</taxon>
        <taxon>Hyphomicrobiales</taxon>
        <taxon>Devosiaceae</taxon>
        <taxon>Pelagibacterium</taxon>
    </lineage>
</organism>
<feature type="transmembrane region" description="Helical" evidence="5">
    <location>
        <begin position="257"/>
        <end position="277"/>
    </location>
</feature>
<evidence type="ECO:0000313" key="8">
    <source>
        <dbReference type="EMBL" id="UYQ73803.1"/>
    </source>
</evidence>
<feature type="signal peptide" evidence="6">
    <location>
        <begin position="1"/>
        <end position="21"/>
    </location>
</feature>
<keyword evidence="4 5" id="KW-0472">Membrane</keyword>
<dbReference type="Pfam" id="PF00892">
    <property type="entry name" value="EamA"/>
    <property type="match status" value="1"/>
</dbReference>
<dbReference type="PANTHER" id="PTHR32322:SF9">
    <property type="entry name" value="AMINO-ACID METABOLITE EFFLUX PUMP-RELATED"/>
    <property type="match status" value="1"/>
</dbReference>
<keyword evidence="9" id="KW-1185">Reference proteome</keyword>
<evidence type="ECO:0000256" key="2">
    <source>
        <dbReference type="ARBA" id="ARBA00022692"/>
    </source>
</evidence>
<feature type="chain" id="PRO_5047509166" evidence="6">
    <location>
        <begin position="22"/>
        <end position="282"/>
    </location>
</feature>
<feature type="transmembrane region" description="Helical" evidence="5">
    <location>
        <begin position="144"/>
        <end position="162"/>
    </location>
</feature>
<dbReference type="InterPro" id="IPR037185">
    <property type="entry name" value="EmrE-like"/>
</dbReference>
<sequence length="282" mass="28732">MRIIVLTIIAMLAFAANSVLARLALSDGAIDAASYTGIRLIAGAVLLYGLLMWGPHTGAARRIGGSWPGAAALFGYAIFFSVAYLMLGAGLGALILFTSVQMSMLGWAVFRGDRPGAIEWIGIGLAVASLAYLVSPGLAAPHPLGTVLMALAGMSWAAYSLIGRGSKSPLADTTGNFVRCLPIAVVLVGLGLVTAPVTQHGAAYAIASGAFASGLGYAVWYLALPSLSRVQASTVQLTVPAIAAAGGVFIIGEPITLRLTLASIGILGGVALALLAAERRKR</sequence>
<evidence type="ECO:0000313" key="9">
    <source>
        <dbReference type="Proteomes" id="UP001163882"/>
    </source>
</evidence>
<name>A0ABY6IT39_9HYPH</name>